<accession>A0AAV7SDF7</accession>
<dbReference type="EMBL" id="JANPWB010000008">
    <property type="protein sequence ID" value="KAJ1161875.1"/>
    <property type="molecule type" value="Genomic_DNA"/>
</dbReference>
<dbReference type="AlphaFoldDB" id="A0AAV7SDF7"/>
<evidence type="ECO:0000256" key="1">
    <source>
        <dbReference type="SAM" id="MobiDB-lite"/>
    </source>
</evidence>
<sequence>MISQGLLRHYSPKNKWLRSGRCVDPSNHNGRRPGVPWPSPRAPIPSGEDLQKALRCRPPSCLQNRRPPRDRWEHLPGLAWCWVPGVAPDTGAGARVKTQLNETHRTEGSRTRLRPPETTGARNRNADNFCPVAGGRIGEALRLGALEDRTWGPPPGVWRESLRMQL</sequence>
<feature type="region of interest" description="Disordered" evidence="1">
    <location>
        <begin position="102"/>
        <end position="127"/>
    </location>
</feature>
<comment type="caution">
    <text evidence="2">The sequence shown here is derived from an EMBL/GenBank/DDBJ whole genome shotgun (WGS) entry which is preliminary data.</text>
</comment>
<gene>
    <name evidence="2" type="ORF">NDU88_002355</name>
</gene>
<name>A0AAV7SDF7_PLEWA</name>
<feature type="region of interest" description="Disordered" evidence="1">
    <location>
        <begin position="18"/>
        <end position="47"/>
    </location>
</feature>
<proteinExistence type="predicted"/>
<dbReference type="Proteomes" id="UP001066276">
    <property type="component" value="Chromosome 4_2"/>
</dbReference>
<protein>
    <submittedName>
        <fullName evidence="2">Uncharacterized protein</fullName>
    </submittedName>
</protein>
<reference evidence="2" key="1">
    <citation type="journal article" date="2022" name="bioRxiv">
        <title>Sequencing and chromosome-scale assembly of the giantPleurodeles waltlgenome.</title>
        <authorList>
            <person name="Brown T."/>
            <person name="Elewa A."/>
            <person name="Iarovenko S."/>
            <person name="Subramanian E."/>
            <person name="Araus A.J."/>
            <person name="Petzold A."/>
            <person name="Susuki M."/>
            <person name="Suzuki K.-i.T."/>
            <person name="Hayashi T."/>
            <person name="Toyoda A."/>
            <person name="Oliveira C."/>
            <person name="Osipova E."/>
            <person name="Leigh N.D."/>
            <person name="Simon A."/>
            <person name="Yun M.H."/>
        </authorList>
    </citation>
    <scope>NUCLEOTIDE SEQUENCE</scope>
    <source>
        <strain evidence="2">20211129_DDA</strain>
        <tissue evidence="2">Liver</tissue>
    </source>
</reference>
<organism evidence="2 3">
    <name type="scientific">Pleurodeles waltl</name>
    <name type="common">Iberian ribbed newt</name>
    <dbReference type="NCBI Taxonomy" id="8319"/>
    <lineage>
        <taxon>Eukaryota</taxon>
        <taxon>Metazoa</taxon>
        <taxon>Chordata</taxon>
        <taxon>Craniata</taxon>
        <taxon>Vertebrata</taxon>
        <taxon>Euteleostomi</taxon>
        <taxon>Amphibia</taxon>
        <taxon>Batrachia</taxon>
        <taxon>Caudata</taxon>
        <taxon>Salamandroidea</taxon>
        <taxon>Salamandridae</taxon>
        <taxon>Pleurodelinae</taxon>
        <taxon>Pleurodeles</taxon>
    </lineage>
</organism>
<evidence type="ECO:0000313" key="3">
    <source>
        <dbReference type="Proteomes" id="UP001066276"/>
    </source>
</evidence>
<keyword evidence="3" id="KW-1185">Reference proteome</keyword>
<evidence type="ECO:0000313" key="2">
    <source>
        <dbReference type="EMBL" id="KAJ1161875.1"/>
    </source>
</evidence>